<dbReference type="Pfam" id="PF06978">
    <property type="entry name" value="POP1_N"/>
    <property type="match status" value="1"/>
</dbReference>
<dbReference type="GO" id="GO:0000172">
    <property type="term" value="C:ribonuclease MRP complex"/>
    <property type="evidence" value="ECO:0007669"/>
    <property type="project" value="InterPro"/>
</dbReference>
<feature type="compositionally biased region" description="Basic residues" evidence="4">
    <location>
        <begin position="67"/>
        <end position="77"/>
    </location>
</feature>
<feature type="domain" description="POPLD" evidence="6">
    <location>
        <begin position="485"/>
        <end position="560"/>
    </location>
</feature>
<evidence type="ECO:0000256" key="3">
    <source>
        <dbReference type="ARBA" id="ARBA00023242"/>
    </source>
</evidence>
<evidence type="ECO:0000256" key="4">
    <source>
        <dbReference type="SAM" id="MobiDB-lite"/>
    </source>
</evidence>
<keyword evidence="3" id="KW-0539">Nucleus</keyword>
<keyword evidence="2" id="KW-0819">tRNA processing</keyword>
<dbReference type="AlphaFoldDB" id="A0AAV0E2Z6"/>
<dbReference type="PANTHER" id="PTHR22731:SF3">
    <property type="entry name" value="RIBONUCLEASES P_MRP PROTEIN SUBUNIT POP1"/>
    <property type="match status" value="1"/>
</dbReference>
<dbReference type="GO" id="GO:0001682">
    <property type="term" value="P:tRNA 5'-leader removal"/>
    <property type="evidence" value="ECO:0007669"/>
    <property type="project" value="InterPro"/>
</dbReference>
<organism evidence="8 9">
    <name type="scientific">Cuscuta epithymum</name>
    <dbReference type="NCBI Taxonomy" id="186058"/>
    <lineage>
        <taxon>Eukaryota</taxon>
        <taxon>Viridiplantae</taxon>
        <taxon>Streptophyta</taxon>
        <taxon>Embryophyta</taxon>
        <taxon>Tracheophyta</taxon>
        <taxon>Spermatophyta</taxon>
        <taxon>Magnoliopsida</taxon>
        <taxon>eudicotyledons</taxon>
        <taxon>Gunneridae</taxon>
        <taxon>Pentapetalae</taxon>
        <taxon>asterids</taxon>
        <taxon>lamiids</taxon>
        <taxon>Solanales</taxon>
        <taxon>Convolvulaceae</taxon>
        <taxon>Cuscuteae</taxon>
        <taxon>Cuscuta</taxon>
        <taxon>Cuscuta subgen. Cuscuta</taxon>
    </lineage>
</organism>
<feature type="region of interest" description="Disordered" evidence="4">
    <location>
        <begin position="45"/>
        <end position="96"/>
    </location>
</feature>
<evidence type="ECO:0000259" key="7">
    <source>
        <dbReference type="Pfam" id="PF22770"/>
    </source>
</evidence>
<proteinExistence type="predicted"/>
<feature type="domain" description="Pop1 N-terminal" evidence="5">
    <location>
        <begin position="46"/>
        <end position="179"/>
    </location>
</feature>
<protein>
    <submittedName>
        <fullName evidence="8">Uncharacterized protein</fullName>
    </submittedName>
</protein>
<evidence type="ECO:0000256" key="2">
    <source>
        <dbReference type="ARBA" id="ARBA00022694"/>
    </source>
</evidence>
<dbReference type="InterPro" id="IPR012590">
    <property type="entry name" value="POPLD_dom"/>
</dbReference>
<dbReference type="InterPro" id="IPR039182">
    <property type="entry name" value="Pop1"/>
</dbReference>
<dbReference type="InterPro" id="IPR009723">
    <property type="entry name" value="Pop1_N"/>
</dbReference>
<accession>A0AAV0E2Z6</accession>
<evidence type="ECO:0000313" key="8">
    <source>
        <dbReference type="EMBL" id="CAH9112109.1"/>
    </source>
</evidence>
<dbReference type="Proteomes" id="UP001152523">
    <property type="component" value="Unassembled WGS sequence"/>
</dbReference>
<dbReference type="GO" id="GO:0005655">
    <property type="term" value="C:nucleolar ribonuclease P complex"/>
    <property type="evidence" value="ECO:0007669"/>
    <property type="project" value="InterPro"/>
</dbReference>
<keyword evidence="9" id="KW-1185">Reference proteome</keyword>
<comment type="subcellular location">
    <subcellularLocation>
        <location evidence="1">Nucleus</location>
    </subcellularLocation>
</comment>
<dbReference type="EMBL" id="CAMAPF010000193">
    <property type="protein sequence ID" value="CAH9112109.1"/>
    <property type="molecule type" value="Genomic_DNA"/>
</dbReference>
<evidence type="ECO:0000259" key="6">
    <source>
        <dbReference type="Pfam" id="PF08170"/>
    </source>
</evidence>
<sequence>MMIPYSPFGRPQTTVVPPRTINVQKFAESRGPELETLHSIIKNRLQNDFRSQRSKRRRTTGHDNRATRNKHKKKRKVENKDVDRAHSLGNDKVAPRRVRRRIEFSKNLNGGFLTSGDGTKRLRTHIWHAKRFTMTKLWGFYLPLRLQGSGRGSRALLKKLKDRALVHDTSYCTVIQLEGLEEMVQSVLDNTMVSSSSNSEYASQYILSGLICCKAMLHRFGEPFSSPIAPIMYMWQPQNSCSINAKVTESTFKSLSGVDEIASSRRLWIFIHASAFGEGFEALQHACKQHMSANNLTVSCISLEDRLTKLEVIGSMALQVLKKTLHPANHESEFAKTLEEDQIPYYGISSLTVVDPRYFTEGGVSNSSDINVLEELTYKEQAMKQNAALVEHSEMECNSPSRHCSEFEESCDLSVCMDLWHLYKDVSPPIEESVLCAERHNQRMKLFGLGDRISGALDAPNIIQRPRSCPILLIKNYSQISSSKRWSIILPLSWVKVIWISLISNGAHAMGLAEKHWVACESGLPCFPYDFPDCKSYSWFMEMEEIAANEKAGRIPPPLRPFRVPIQPPWNSVHLSIEKRSSSMERNFELQRQDLCTEDFEQKCLIDFTGYRGDRFTAIPFMGFIARTSRIFSQFLNQINGSHLLLFPKFINTEKCISKVIKENRENRNGVIFRVNYGPKLCFVRVLLHAYNKGVFEGGAVVCAPQVDELLLLLTQRPENSEGQLRITESSVLSYFVQQADGKWECQLPTDPESIASHRLPIGFVTTGFIPGSKKPVAVALCEAINLACLREDQWRITSLKRRKEIYVLVRNLRSTTYRLALANIILEQREDDDLDYM</sequence>
<feature type="domain" description="POP1 C-terminal" evidence="7">
    <location>
        <begin position="739"/>
        <end position="826"/>
    </location>
</feature>
<name>A0AAV0E2Z6_9ASTE</name>
<evidence type="ECO:0000259" key="5">
    <source>
        <dbReference type="Pfam" id="PF06978"/>
    </source>
</evidence>
<evidence type="ECO:0000256" key="1">
    <source>
        <dbReference type="ARBA" id="ARBA00004123"/>
    </source>
</evidence>
<evidence type="ECO:0000313" key="9">
    <source>
        <dbReference type="Proteomes" id="UP001152523"/>
    </source>
</evidence>
<reference evidence="8" key="1">
    <citation type="submission" date="2022-07" db="EMBL/GenBank/DDBJ databases">
        <authorList>
            <person name="Macas J."/>
            <person name="Novak P."/>
            <person name="Neumann P."/>
        </authorList>
    </citation>
    <scope>NUCLEOTIDE SEQUENCE</scope>
</reference>
<dbReference type="PANTHER" id="PTHR22731">
    <property type="entry name" value="RIBONUCLEASES P/MRP PROTEIN SUBUNIT POP1"/>
    <property type="match status" value="1"/>
</dbReference>
<dbReference type="Pfam" id="PF08170">
    <property type="entry name" value="POPLD"/>
    <property type="match status" value="1"/>
</dbReference>
<gene>
    <name evidence="8" type="ORF">CEPIT_LOCUS19769</name>
</gene>
<comment type="caution">
    <text evidence="8">The sequence shown here is derived from an EMBL/GenBank/DDBJ whole genome shotgun (WGS) entry which is preliminary data.</text>
</comment>
<dbReference type="Pfam" id="PF22770">
    <property type="entry name" value="POP1_C"/>
    <property type="match status" value="1"/>
</dbReference>
<dbReference type="InterPro" id="IPR055079">
    <property type="entry name" value="POP1_C"/>
</dbReference>
<dbReference type="EMBL" id="CAMAPF010000193">
    <property type="protein sequence ID" value="CAH9112107.1"/>
    <property type="molecule type" value="Genomic_DNA"/>
</dbReference>